<dbReference type="Pfam" id="PF01832">
    <property type="entry name" value="Glucosaminidase"/>
    <property type="match status" value="1"/>
</dbReference>
<name>A0A174AUX5_9CLOT</name>
<reference evidence="4 5" key="1">
    <citation type="submission" date="2015-09" db="EMBL/GenBank/DDBJ databases">
        <authorList>
            <consortium name="Pathogen Informatics"/>
        </authorList>
    </citation>
    <scope>NUCLEOTIDE SEQUENCE [LARGE SCALE GENOMIC DNA]</scope>
    <source>
        <strain evidence="4 5">2789STDY5834855</strain>
    </source>
</reference>
<keyword evidence="2" id="KW-0812">Transmembrane</keyword>
<keyword evidence="2" id="KW-0472">Membrane</keyword>
<dbReference type="GO" id="GO:0004040">
    <property type="term" value="F:amidase activity"/>
    <property type="evidence" value="ECO:0007669"/>
    <property type="project" value="InterPro"/>
</dbReference>
<protein>
    <submittedName>
        <fullName evidence="4">Mannosyl-glycoprotein endo-beta-N-acetylglucosamidase</fullName>
        <ecNumber evidence="4">3.2.1.-</ecNumber>
    </submittedName>
</protein>
<evidence type="ECO:0000313" key="5">
    <source>
        <dbReference type="Proteomes" id="UP000095558"/>
    </source>
</evidence>
<dbReference type="InterPro" id="IPR051056">
    <property type="entry name" value="Glycosyl_Hydrolase_73"/>
</dbReference>
<organism evidence="4 5">
    <name type="scientific">Clostridium disporicum</name>
    <dbReference type="NCBI Taxonomy" id="84024"/>
    <lineage>
        <taxon>Bacteria</taxon>
        <taxon>Bacillati</taxon>
        <taxon>Bacillota</taxon>
        <taxon>Clostridia</taxon>
        <taxon>Eubacteriales</taxon>
        <taxon>Clostridiaceae</taxon>
        <taxon>Clostridium</taxon>
    </lineage>
</organism>
<evidence type="ECO:0000259" key="3">
    <source>
        <dbReference type="SMART" id="SM00047"/>
    </source>
</evidence>
<dbReference type="OrthoDB" id="977752at2"/>
<feature type="transmembrane region" description="Helical" evidence="2">
    <location>
        <begin position="21"/>
        <end position="43"/>
    </location>
</feature>
<dbReference type="Proteomes" id="UP000095558">
    <property type="component" value="Unassembled WGS sequence"/>
</dbReference>
<dbReference type="AlphaFoldDB" id="A0A174AUX5"/>
<dbReference type="PRINTS" id="PR01002">
    <property type="entry name" value="FLGFLGJ"/>
</dbReference>
<dbReference type="Gene3D" id="1.10.530.10">
    <property type="match status" value="1"/>
</dbReference>
<proteinExistence type="predicted"/>
<evidence type="ECO:0000256" key="1">
    <source>
        <dbReference type="ARBA" id="ARBA00022801"/>
    </source>
</evidence>
<dbReference type="PANTHER" id="PTHR33308:SF9">
    <property type="entry name" value="PEPTIDOGLYCAN HYDROLASE FLGJ"/>
    <property type="match status" value="1"/>
</dbReference>
<dbReference type="Gene3D" id="4.10.80.30">
    <property type="entry name" value="DNA polymerase, domain 6"/>
    <property type="match status" value="1"/>
</dbReference>
<dbReference type="SMART" id="SM00047">
    <property type="entry name" value="LYZ2"/>
    <property type="match status" value="1"/>
</dbReference>
<evidence type="ECO:0000256" key="2">
    <source>
        <dbReference type="SAM" id="Phobius"/>
    </source>
</evidence>
<dbReference type="InterPro" id="IPR002901">
    <property type="entry name" value="MGlyc_endo_b_GlcNAc-like_dom"/>
</dbReference>
<dbReference type="EMBL" id="CYZV01000009">
    <property type="protein sequence ID" value="CUN92591.1"/>
    <property type="molecule type" value="Genomic_DNA"/>
</dbReference>
<evidence type="ECO:0000313" key="4">
    <source>
        <dbReference type="EMBL" id="CUN92591.1"/>
    </source>
</evidence>
<keyword evidence="1 4" id="KW-0378">Hydrolase</keyword>
<dbReference type="EC" id="3.2.1.-" evidence="4"/>
<dbReference type="GO" id="GO:0016798">
    <property type="term" value="F:hydrolase activity, acting on glycosyl bonds"/>
    <property type="evidence" value="ECO:0007669"/>
    <property type="project" value="UniProtKB-KW"/>
</dbReference>
<dbReference type="RefSeq" id="WP_052330618.1">
    <property type="nucleotide sequence ID" value="NZ_CYZV01000009.1"/>
</dbReference>
<dbReference type="PANTHER" id="PTHR33308">
    <property type="entry name" value="PEPTIDOGLYCAN HYDROLASE FLGJ"/>
    <property type="match status" value="1"/>
</dbReference>
<dbReference type="GeneID" id="83013557"/>
<sequence length="256" mass="28792">MKSNIKYRGLNSYVLSDKKTMLYKFAMIIILSSLMIVTIFSTIKIKISQSVTNVRYISEETGNDNINDSIEEENSADVNSDISNEKVVEVNFNVNLDDDKIEFLNKISHGAIKSYEEYGILPSITIAQAILESGWGQSDLAVTHNNLFGIKADSRWSGAIATVSTSENYNDTTIANFRKYDNIEDSIEDHGRFLYENSRYAESGLFSGKNYKEQAQALENAGYSTVRNADGVAVYADKLIALIEKYNLMEYDNKVK</sequence>
<accession>A0A174AUX5</accession>
<keyword evidence="4" id="KW-0326">Glycosidase</keyword>
<feature type="domain" description="Mannosyl-glycoprotein endo-beta-N-acetylglucosamidase-like" evidence="3">
    <location>
        <begin position="93"/>
        <end position="252"/>
    </location>
</feature>
<gene>
    <name evidence="4" type="primary">lytG</name>
    <name evidence="4" type="ORF">ERS852470_01020</name>
</gene>
<keyword evidence="2" id="KW-1133">Transmembrane helix</keyword>